<organism evidence="5 6">
    <name type="scientific">Allosaccharopolyspora coralli</name>
    <dbReference type="NCBI Taxonomy" id="2665642"/>
    <lineage>
        <taxon>Bacteria</taxon>
        <taxon>Bacillati</taxon>
        <taxon>Actinomycetota</taxon>
        <taxon>Actinomycetes</taxon>
        <taxon>Pseudonocardiales</taxon>
        <taxon>Pseudonocardiaceae</taxon>
        <taxon>Allosaccharopolyspora</taxon>
    </lineage>
</organism>
<evidence type="ECO:0000256" key="1">
    <source>
        <dbReference type="ARBA" id="ARBA00008857"/>
    </source>
</evidence>
<dbReference type="InterPro" id="IPR010998">
    <property type="entry name" value="Integrase_recombinase_N"/>
</dbReference>
<dbReference type="InterPro" id="IPR002104">
    <property type="entry name" value="Integrase_catalytic"/>
</dbReference>
<dbReference type="PANTHER" id="PTHR30349:SF64">
    <property type="entry name" value="PROPHAGE INTEGRASE INTD-RELATED"/>
    <property type="match status" value="1"/>
</dbReference>
<evidence type="ECO:0000256" key="3">
    <source>
        <dbReference type="ARBA" id="ARBA00023172"/>
    </source>
</evidence>
<dbReference type="AlphaFoldDB" id="A0A5Q3QEF9"/>
<dbReference type="SUPFAM" id="SSF56349">
    <property type="entry name" value="DNA breaking-rejoining enzymes"/>
    <property type="match status" value="1"/>
</dbReference>
<keyword evidence="6" id="KW-1185">Reference proteome</keyword>
<evidence type="ECO:0000256" key="2">
    <source>
        <dbReference type="ARBA" id="ARBA00023125"/>
    </source>
</evidence>
<dbReference type="PANTHER" id="PTHR30349">
    <property type="entry name" value="PHAGE INTEGRASE-RELATED"/>
    <property type="match status" value="1"/>
</dbReference>
<keyword evidence="3" id="KW-0233">DNA recombination</keyword>
<dbReference type="GO" id="GO:0006310">
    <property type="term" value="P:DNA recombination"/>
    <property type="evidence" value="ECO:0007669"/>
    <property type="project" value="UniProtKB-KW"/>
</dbReference>
<dbReference type="KEGG" id="sace:GIY23_20685"/>
<dbReference type="Proteomes" id="UP000371041">
    <property type="component" value="Chromosome"/>
</dbReference>
<dbReference type="RefSeq" id="WP_154078185.1">
    <property type="nucleotide sequence ID" value="NZ_CP045929.1"/>
</dbReference>
<dbReference type="Gene3D" id="1.10.443.10">
    <property type="entry name" value="Intergrase catalytic core"/>
    <property type="match status" value="1"/>
</dbReference>
<accession>A0A5Q3QEF9</accession>
<dbReference type="Gene3D" id="1.10.150.130">
    <property type="match status" value="1"/>
</dbReference>
<dbReference type="InterPro" id="IPR050090">
    <property type="entry name" value="Tyrosine_recombinase_XerCD"/>
</dbReference>
<name>A0A5Q3QEF9_9PSEU</name>
<evidence type="ECO:0000259" key="4">
    <source>
        <dbReference type="PROSITE" id="PS51898"/>
    </source>
</evidence>
<dbReference type="GO" id="GO:0003677">
    <property type="term" value="F:DNA binding"/>
    <property type="evidence" value="ECO:0007669"/>
    <property type="project" value="UniProtKB-KW"/>
</dbReference>
<evidence type="ECO:0000313" key="6">
    <source>
        <dbReference type="Proteomes" id="UP000371041"/>
    </source>
</evidence>
<reference evidence="6" key="1">
    <citation type="submission" date="2019-11" db="EMBL/GenBank/DDBJ databases">
        <title>The complete genome sequence of Saccharopolyspora sp. E2A.</title>
        <authorList>
            <person name="Zhang G."/>
        </authorList>
    </citation>
    <scope>NUCLEOTIDE SEQUENCE [LARGE SCALE GENOMIC DNA]</scope>
    <source>
        <strain evidence="6">E2A</strain>
    </source>
</reference>
<dbReference type="InterPro" id="IPR011010">
    <property type="entry name" value="DNA_brk_join_enz"/>
</dbReference>
<sequence>MTETTYEVRVWNIRYRKNAHDKVTSYGVRWRTRNQRHYVSYGTYAQAESFRSDLVSASRKGEAFVVETGMPVSLSRTTTERSWFEFAREYVDMKWRDTSPGQRKSTADSLAPISAAMLSTNRAAPDRRILNKAFRRAFNPSTRDGEHSPEVRKALKWIADHSRSVSDLAKPEVLREVLAELDVKQDGSRAASDTVRLRRTTLSNAIRYAIERKLLTSNPLHEVKIRRSSTTLKQVDRRAVANPIQARTLLRAVHERTPRMTAFFALMYFAALRPEEATNLRKRNLSLPQEGWGELHLERATPEIAQEWTDSRTASEERSLKHRDDDIGRIVPCSPELTAFLHNHLNAYGTAPDGRLFWGKRSGGRLSSTVYGRAWANARTDAFTEEVAATPLAKRPYDLRHAAVSTWLNAGVEATRVAEWAGHSVHVLLRVYAKCLDGGEQEARARVDRALR</sequence>
<dbReference type="GO" id="GO:0015074">
    <property type="term" value="P:DNA integration"/>
    <property type="evidence" value="ECO:0007669"/>
    <property type="project" value="InterPro"/>
</dbReference>
<dbReference type="EMBL" id="CP045929">
    <property type="protein sequence ID" value="QGK71614.1"/>
    <property type="molecule type" value="Genomic_DNA"/>
</dbReference>
<comment type="similarity">
    <text evidence="1">Belongs to the 'phage' integrase family.</text>
</comment>
<dbReference type="InterPro" id="IPR013762">
    <property type="entry name" value="Integrase-like_cat_sf"/>
</dbReference>
<proteinExistence type="inferred from homology"/>
<evidence type="ECO:0000313" key="5">
    <source>
        <dbReference type="EMBL" id="QGK71614.1"/>
    </source>
</evidence>
<protein>
    <submittedName>
        <fullName evidence="5">Tyrosine-type recombinase/integrase</fullName>
    </submittedName>
</protein>
<dbReference type="PROSITE" id="PS51898">
    <property type="entry name" value="TYR_RECOMBINASE"/>
    <property type="match status" value="1"/>
</dbReference>
<gene>
    <name evidence="5" type="ORF">GIY23_20685</name>
</gene>
<keyword evidence="2" id="KW-0238">DNA-binding</keyword>
<feature type="domain" description="Tyr recombinase" evidence="4">
    <location>
        <begin position="235"/>
        <end position="446"/>
    </location>
</feature>